<keyword evidence="12" id="KW-1185">Reference proteome</keyword>
<evidence type="ECO:0000313" key="12">
    <source>
        <dbReference type="Proteomes" id="UP000749559"/>
    </source>
</evidence>
<evidence type="ECO:0000256" key="3">
    <source>
        <dbReference type="ARBA" id="ARBA00022692"/>
    </source>
</evidence>
<gene>
    <name evidence="11" type="ORF">OFUS_LOCUS2400</name>
</gene>
<dbReference type="EMBL" id="CAIIXF020000001">
    <property type="protein sequence ID" value="CAH1775044.1"/>
    <property type="molecule type" value="Genomic_DNA"/>
</dbReference>
<evidence type="ECO:0000256" key="8">
    <source>
        <dbReference type="ARBA" id="ARBA00023303"/>
    </source>
</evidence>
<keyword evidence="3 10" id="KW-0812">Transmembrane</keyword>
<evidence type="ECO:0000256" key="6">
    <source>
        <dbReference type="ARBA" id="ARBA00023136"/>
    </source>
</evidence>
<keyword evidence="4 10" id="KW-1133">Transmembrane helix</keyword>
<reference evidence="11" key="1">
    <citation type="submission" date="2022-03" db="EMBL/GenBank/DDBJ databases">
        <authorList>
            <person name="Martin C."/>
        </authorList>
    </citation>
    <scope>NUCLEOTIDE SEQUENCE</scope>
</reference>
<feature type="transmembrane region" description="Helical" evidence="10">
    <location>
        <begin position="67"/>
        <end position="90"/>
    </location>
</feature>
<evidence type="ECO:0000256" key="4">
    <source>
        <dbReference type="ARBA" id="ARBA00022989"/>
    </source>
</evidence>
<keyword evidence="7" id="KW-0325">Glycoprotein</keyword>
<protein>
    <submittedName>
        <fullName evidence="11">Uncharacterized protein</fullName>
    </submittedName>
</protein>
<feature type="transmembrane region" description="Helical" evidence="10">
    <location>
        <begin position="232"/>
        <end position="251"/>
    </location>
</feature>
<proteinExistence type="predicted"/>
<feature type="region of interest" description="Disordered" evidence="9">
    <location>
        <begin position="1"/>
        <end position="31"/>
    </location>
</feature>
<dbReference type="GO" id="GO:0015269">
    <property type="term" value="F:calcium-activated potassium channel activity"/>
    <property type="evidence" value="ECO:0007669"/>
    <property type="project" value="InterPro"/>
</dbReference>
<keyword evidence="6 10" id="KW-0472">Membrane</keyword>
<comment type="caution">
    <text evidence="11">The sequence shown here is derived from an EMBL/GenBank/DDBJ whole genome shotgun (WGS) entry which is preliminary data.</text>
</comment>
<comment type="subcellular location">
    <subcellularLocation>
        <location evidence="1">Membrane</location>
        <topology evidence="1">Multi-pass membrane protein</topology>
    </subcellularLocation>
</comment>
<organism evidence="11 12">
    <name type="scientific">Owenia fusiformis</name>
    <name type="common">Polychaete worm</name>
    <dbReference type="NCBI Taxonomy" id="6347"/>
    <lineage>
        <taxon>Eukaryota</taxon>
        <taxon>Metazoa</taxon>
        <taxon>Spiralia</taxon>
        <taxon>Lophotrochozoa</taxon>
        <taxon>Annelida</taxon>
        <taxon>Polychaeta</taxon>
        <taxon>Sedentaria</taxon>
        <taxon>Canalipalpata</taxon>
        <taxon>Sabellida</taxon>
        <taxon>Oweniida</taxon>
        <taxon>Oweniidae</taxon>
        <taxon>Owenia</taxon>
    </lineage>
</organism>
<dbReference type="GO" id="GO:0015459">
    <property type="term" value="F:potassium channel regulator activity"/>
    <property type="evidence" value="ECO:0007669"/>
    <property type="project" value="TreeGrafter"/>
</dbReference>
<keyword evidence="8" id="KW-0407">Ion channel</keyword>
<accession>A0A8S4N171</accession>
<dbReference type="PANTHER" id="PTHR10258:SF8">
    <property type="entry name" value="CALCIUM-ACTIVATED POTASSIUM CHANNEL BK ALPHA SUBUNIT DOMAIN-CONTAINING PROTEIN"/>
    <property type="match status" value="1"/>
</dbReference>
<sequence length="257" mass="30008">MGEQMVYENRRRGSMEKVEYDDESGRGSVDKISFSDERRRHSMDQMDRFDETEKYNKPNAFYKREKIMLIVGICCTVAAVAMLIVFGVVYTSKHWPTRLYWGTTCRVVDSKFTALDITCGCPGIDCRGYYPCLEVHVDYNDRYNQPRYAAELYHDYEHMYDSKKQAPGGSGTFHYNCAWHWCDANKEVNTDKIKEWQDEYGIRGSEYPCYYNPEDFNKVVIYKVTDAVAINVMIWPGLLLVAGIILIVFAIRRRVCL</sequence>
<evidence type="ECO:0000256" key="10">
    <source>
        <dbReference type="SAM" id="Phobius"/>
    </source>
</evidence>
<dbReference type="AlphaFoldDB" id="A0A8S4N171"/>
<evidence type="ECO:0000256" key="9">
    <source>
        <dbReference type="SAM" id="MobiDB-lite"/>
    </source>
</evidence>
<evidence type="ECO:0000256" key="5">
    <source>
        <dbReference type="ARBA" id="ARBA00023065"/>
    </source>
</evidence>
<feature type="compositionally biased region" description="Basic and acidic residues" evidence="9">
    <location>
        <begin position="8"/>
        <end position="31"/>
    </location>
</feature>
<evidence type="ECO:0000256" key="2">
    <source>
        <dbReference type="ARBA" id="ARBA00022448"/>
    </source>
</evidence>
<evidence type="ECO:0000256" key="1">
    <source>
        <dbReference type="ARBA" id="ARBA00004141"/>
    </source>
</evidence>
<evidence type="ECO:0000313" key="11">
    <source>
        <dbReference type="EMBL" id="CAH1775044.1"/>
    </source>
</evidence>
<dbReference type="Pfam" id="PF03185">
    <property type="entry name" value="CaKB"/>
    <property type="match status" value="1"/>
</dbReference>
<keyword evidence="5" id="KW-0406">Ion transport</keyword>
<evidence type="ECO:0000256" key="7">
    <source>
        <dbReference type="ARBA" id="ARBA00023180"/>
    </source>
</evidence>
<dbReference type="InterPro" id="IPR003930">
    <property type="entry name" value="K_chnl_Ca-activ_BK_bsu"/>
</dbReference>
<dbReference type="GO" id="GO:0008076">
    <property type="term" value="C:voltage-gated potassium channel complex"/>
    <property type="evidence" value="ECO:0007669"/>
    <property type="project" value="TreeGrafter"/>
</dbReference>
<dbReference type="PANTHER" id="PTHR10258">
    <property type="entry name" value="CALCIUM-ACTIVATED POTASSIUM CHANNEL SUBUNIT BETA"/>
    <property type="match status" value="1"/>
</dbReference>
<dbReference type="OrthoDB" id="10044020at2759"/>
<dbReference type="GO" id="GO:0005513">
    <property type="term" value="P:detection of calcium ion"/>
    <property type="evidence" value="ECO:0007669"/>
    <property type="project" value="TreeGrafter"/>
</dbReference>
<keyword evidence="2" id="KW-0813">Transport</keyword>
<name>A0A8S4N171_OWEFU</name>
<dbReference type="Proteomes" id="UP000749559">
    <property type="component" value="Unassembled WGS sequence"/>
</dbReference>